<keyword evidence="8 12" id="KW-0472">Membrane</keyword>
<name>A0A9J6R8Z3_9BACI</name>
<evidence type="ECO:0000256" key="9">
    <source>
        <dbReference type="ARBA" id="ARBA00023209"/>
    </source>
</evidence>
<feature type="transmembrane region" description="Helical" evidence="12">
    <location>
        <begin position="72"/>
        <end position="90"/>
    </location>
</feature>
<protein>
    <submittedName>
        <fullName evidence="13">CDP-alcohol phosphatidyltransferase family protein</fullName>
    </submittedName>
</protein>
<evidence type="ECO:0000256" key="11">
    <source>
        <dbReference type="RuleBase" id="RU003750"/>
    </source>
</evidence>
<comment type="caution">
    <text evidence="13">The sequence shown here is derived from an EMBL/GenBank/DDBJ whole genome shotgun (WGS) entry which is preliminary data.</text>
</comment>
<evidence type="ECO:0000313" key="14">
    <source>
        <dbReference type="Proteomes" id="UP001084197"/>
    </source>
</evidence>
<keyword evidence="6 12" id="KW-1133">Transmembrane helix</keyword>
<evidence type="ECO:0000256" key="6">
    <source>
        <dbReference type="ARBA" id="ARBA00022989"/>
    </source>
</evidence>
<dbReference type="InterPro" id="IPR043130">
    <property type="entry name" value="CDP-OH_PTrfase_TM_dom"/>
</dbReference>
<dbReference type="InterPro" id="IPR050324">
    <property type="entry name" value="CDP-alcohol_PTase-I"/>
</dbReference>
<dbReference type="InterPro" id="IPR000462">
    <property type="entry name" value="CDP-OH_P_trans"/>
</dbReference>
<reference evidence="13" key="1">
    <citation type="submission" date="2022-11" db="EMBL/GenBank/DDBJ databases">
        <title>WGS of Natronobacillus azotifigens 24KS-1, an anaerobic diazotrophic haloalkaliphile from soda-rich habitats.</title>
        <authorList>
            <person name="Sorokin D.Y."/>
            <person name="Merkel A.Y."/>
        </authorList>
    </citation>
    <scope>NUCLEOTIDE SEQUENCE</scope>
    <source>
        <strain evidence="13">24KS-1</strain>
    </source>
</reference>
<dbReference type="PANTHER" id="PTHR14269">
    <property type="entry name" value="CDP-DIACYLGLYCEROL--GLYCEROL-3-PHOSPHATE 3-PHOSPHATIDYLTRANSFERASE-RELATED"/>
    <property type="match status" value="1"/>
</dbReference>
<evidence type="ECO:0000313" key="13">
    <source>
        <dbReference type="EMBL" id="MCZ0701753.1"/>
    </source>
</evidence>
<dbReference type="Proteomes" id="UP001084197">
    <property type="component" value="Unassembled WGS sequence"/>
</dbReference>
<feature type="transmembrane region" description="Helical" evidence="12">
    <location>
        <begin position="96"/>
        <end position="115"/>
    </location>
</feature>
<organism evidence="13 14">
    <name type="scientific">Natronobacillus azotifigens</name>
    <dbReference type="NCBI Taxonomy" id="472978"/>
    <lineage>
        <taxon>Bacteria</taxon>
        <taxon>Bacillati</taxon>
        <taxon>Bacillota</taxon>
        <taxon>Bacilli</taxon>
        <taxon>Bacillales</taxon>
        <taxon>Bacillaceae</taxon>
        <taxon>Natronobacillus</taxon>
    </lineage>
</organism>
<evidence type="ECO:0000256" key="2">
    <source>
        <dbReference type="ARBA" id="ARBA00010441"/>
    </source>
</evidence>
<evidence type="ECO:0000256" key="7">
    <source>
        <dbReference type="ARBA" id="ARBA00023098"/>
    </source>
</evidence>
<dbReference type="Pfam" id="PF01066">
    <property type="entry name" value="CDP-OH_P_transf"/>
    <property type="match status" value="1"/>
</dbReference>
<evidence type="ECO:0000256" key="4">
    <source>
        <dbReference type="ARBA" id="ARBA00022679"/>
    </source>
</evidence>
<keyword evidence="3" id="KW-0444">Lipid biosynthesis</keyword>
<dbReference type="InterPro" id="IPR048254">
    <property type="entry name" value="CDP_ALCOHOL_P_TRANSF_CS"/>
</dbReference>
<comment type="similarity">
    <text evidence="2 11">Belongs to the CDP-alcohol phosphatidyltransferase class-I family.</text>
</comment>
<evidence type="ECO:0000256" key="1">
    <source>
        <dbReference type="ARBA" id="ARBA00004141"/>
    </source>
</evidence>
<feature type="transmembrane region" description="Helical" evidence="12">
    <location>
        <begin position="127"/>
        <end position="148"/>
    </location>
</feature>
<keyword evidence="4 11" id="KW-0808">Transferase</keyword>
<sequence length="182" mass="20547">MAIKKKIPNLVTFLNLLCGLLAILLISMNPNGSTFLISSILIFLAAITDFLDGHLARRWQAETLVGKELDSLADITSFGFAPILIAFHLYLSNFGWFGFIVVFIYVLSGAYRLACYNVKKFYGVYQGLPITVGGMGVTIINLIVYRLLKSETILTYHYPFCLILILLIAYFMNSKIKMKKIW</sequence>
<accession>A0A9J6R8Z3</accession>
<dbReference type="Gene3D" id="1.20.120.1760">
    <property type="match status" value="1"/>
</dbReference>
<gene>
    <name evidence="13" type="ORF">OWO01_00830</name>
</gene>
<keyword evidence="5 12" id="KW-0812">Transmembrane</keyword>
<evidence type="ECO:0000256" key="5">
    <source>
        <dbReference type="ARBA" id="ARBA00022692"/>
    </source>
</evidence>
<dbReference type="AlphaFoldDB" id="A0A9J6R8Z3"/>
<dbReference type="GO" id="GO:0008654">
    <property type="term" value="P:phospholipid biosynthetic process"/>
    <property type="evidence" value="ECO:0007669"/>
    <property type="project" value="UniProtKB-KW"/>
</dbReference>
<evidence type="ECO:0000256" key="12">
    <source>
        <dbReference type="SAM" id="Phobius"/>
    </source>
</evidence>
<keyword evidence="10" id="KW-1208">Phospholipid metabolism</keyword>
<proteinExistence type="inferred from homology"/>
<dbReference type="GO" id="GO:0016020">
    <property type="term" value="C:membrane"/>
    <property type="evidence" value="ECO:0007669"/>
    <property type="project" value="UniProtKB-SubCell"/>
</dbReference>
<evidence type="ECO:0000256" key="8">
    <source>
        <dbReference type="ARBA" id="ARBA00023136"/>
    </source>
</evidence>
<evidence type="ECO:0000256" key="10">
    <source>
        <dbReference type="ARBA" id="ARBA00023264"/>
    </source>
</evidence>
<dbReference type="PANTHER" id="PTHR14269:SF61">
    <property type="entry name" value="CDP-DIACYLGLYCEROL--SERINE O-PHOSPHATIDYLTRANSFERASE"/>
    <property type="match status" value="1"/>
</dbReference>
<keyword evidence="14" id="KW-1185">Reference proteome</keyword>
<feature type="transmembrane region" description="Helical" evidence="12">
    <location>
        <begin position="154"/>
        <end position="172"/>
    </location>
</feature>
<feature type="transmembrane region" description="Helical" evidence="12">
    <location>
        <begin position="32"/>
        <end position="51"/>
    </location>
</feature>
<dbReference type="RefSeq" id="WP_268778515.1">
    <property type="nucleotide sequence ID" value="NZ_JAPRAT010000001.1"/>
</dbReference>
<dbReference type="PROSITE" id="PS00379">
    <property type="entry name" value="CDP_ALCOHOL_P_TRANSF"/>
    <property type="match status" value="1"/>
</dbReference>
<evidence type="ECO:0000256" key="3">
    <source>
        <dbReference type="ARBA" id="ARBA00022516"/>
    </source>
</evidence>
<comment type="subcellular location">
    <subcellularLocation>
        <location evidence="1">Membrane</location>
        <topology evidence="1">Multi-pass membrane protein</topology>
    </subcellularLocation>
</comment>
<feature type="transmembrane region" description="Helical" evidence="12">
    <location>
        <begin position="7"/>
        <end position="26"/>
    </location>
</feature>
<keyword evidence="9" id="KW-0594">Phospholipid biosynthesis</keyword>
<dbReference type="EMBL" id="JAPRAT010000001">
    <property type="protein sequence ID" value="MCZ0701753.1"/>
    <property type="molecule type" value="Genomic_DNA"/>
</dbReference>
<keyword evidence="7" id="KW-0443">Lipid metabolism</keyword>
<dbReference type="GO" id="GO:0016780">
    <property type="term" value="F:phosphotransferase activity, for other substituted phosphate groups"/>
    <property type="evidence" value="ECO:0007669"/>
    <property type="project" value="InterPro"/>
</dbReference>